<protein>
    <submittedName>
        <fullName evidence="1">Uncharacterized protein</fullName>
    </submittedName>
</protein>
<organism evidence="1 2">
    <name type="scientific">Anaeromicrobium sediminis</name>
    <dbReference type="NCBI Taxonomy" id="1478221"/>
    <lineage>
        <taxon>Bacteria</taxon>
        <taxon>Bacillati</taxon>
        <taxon>Bacillota</taxon>
        <taxon>Clostridia</taxon>
        <taxon>Peptostreptococcales</taxon>
        <taxon>Thermotaleaceae</taxon>
        <taxon>Anaeromicrobium</taxon>
    </lineage>
</organism>
<comment type="caution">
    <text evidence="1">The sequence shown here is derived from an EMBL/GenBank/DDBJ whole genome shotgun (WGS) entry which is preliminary data.</text>
</comment>
<dbReference type="RefSeq" id="WP_095132536.1">
    <property type="nucleotide sequence ID" value="NZ_NIBG01000005.1"/>
</dbReference>
<dbReference type="Proteomes" id="UP000216024">
    <property type="component" value="Unassembled WGS sequence"/>
</dbReference>
<dbReference type="EMBL" id="NIBG01000005">
    <property type="protein sequence ID" value="PAB59777.1"/>
    <property type="molecule type" value="Genomic_DNA"/>
</dbReference>
<name>A0A267MK01_9FIRM</name>
<dbReference type="AlphaFoldDB" id="A0A267MK01"/>
<accession>A0A267MK01</accession>
<evidence type="ECO:0000313" key="1">
    <source>
        <dbReference type="EMBL" id="PAB59777.1"/>
    </source>
</evidence>
<dbReference type="InterPro" id="IPR027972">
    <property type="entry name" value="DUF4489"/>
</dbReference>
<gene>
    <name evidence="1" type="ORF">CCE28_07420</name>
</gene>
<keyword evidence="2" id="KW-1185">Reference proteome</keyword>
<evidence type="ECO:0000313" key="2">
    <source>
        <dbReference type="Proteomes" id="UP000216024"/>
    </source>
</evidence>
<dbReference type="Pfam" id="PF14879">
    <property type="entry name" value="DUF4489"/>
    <property type="match status" value="1"/>
</dbReference>
<reference evidence="1 2" key="1">
    <citation type="submission" date="2017-06" db="EMBL/GenBank/DDBJ databases">
        <title>Draft genome sequence of anaerobic fermentative bacterium Anaeromicrobium sediminis DY2726D isolated from West Pacific Ocean sediments.</title>
        <authorList>
            <person name="Zeng X."/>
        </authorList>
    </citation>
    <scope>NUCLEOTIDE SEQUENCE [LARGE SCALE GENOMIC DNA]</scope>
    <source>
        <strain evidence="1 2">DY2726D</strain>
    </source>
</reference>
<sequence>MSERIDISRSDKTTNIFNFIFCDYITWPGCCEYFVTVTPIQVGDAIVTVGNGRIAALAQER</sequence>
<proteinExistence type="predicted"/>